<dbReference type="CDD" id="cd02440">
    <property type="entry name" value="AdoMet_MTases"/>
    <property type="match status" value="1"/>
</dbReference>
<protein>
    <submittedName>
        <fullName evidence="2">Unannotated protein</fullName>
    </submittedName>
</protein>
<dbReference type="InterPro" id="IPR029063">
    <property type="entry name" value="SAM-dependent_MTases_sf"/>
</dbReference>
<evidence type="ECO:0000313" key="2">
    <source>
        <dbReference type="EMBL" id="CAB4734179.1"/>
    </source>
</evidence>
<dbReference type="SUPFAM" id="SSF53335">
    <property type="entry name" value="S-adenosyl-L-methionine-dependent methyltransferases"/>
    <property type="match status" value="1"/>
</dbReference>
<accession>A0A6J6SIY7</accession>
<dbReference type="GO" id="GO:0008757">
    <property type="term" value="F:S-adenosylmethionine-dependent methyltransferase activity"/>
    <property type="evidence" value="ECO:0007669"/>
    <property type="project" value="InterPro"/>
</dbReference>
<name>A0A6J6SIY7_9ZZZZ</name>
<proteinExistence type="predicted"/>
<sequence length="221" mass="23630">MPESVTHLPALLTPVGEPPEDIGSAHPMRQITEAVADDPLSWTPQVAQQVAGFFDEMAEGWAASQSRGRGQEVLQDLLSRSELPTGVVVELGAGTGSGTALLQQHFEQVIAGDLSAEMLKRLPKELGQRVQLDSSALPFATGAVSVLACVNMMLFADEVVRVLAADGALIWVNSIGDRTPIHLSAERIAHALPAQFEVTASTANWGTWVLARSRMKESRLS</sequence>
<organism evidence="2">
    <name type="scientific">freshwater metagenome</name>
    <dbReference type="NCBI Taxonomy" id="449393"/>
    <lineage>
        <taxon>unclassified sequences</taxon>
        <taxon>metagenomes</taxon>
        <taxon>ecological metagenomes</taxon>
    </lineage>
</organism>
<gene>
    <name evidence="2" type="ORF">UFOPK2766_00532</name>
</gene>
<dbReference type="Gene3D" id="3.40.50.150">
    <property type="entry name" value="Vaccinia Virus protein VP39"/>
    <property type="match status" value="1"/>
</dbReference>
<dbReference type="Pfam" id="PF08241">
    <property type="entry name" value="Methyltransf_11"/>
    <property type="match status" value="1"/>
</dbReference>
<reference evidence="2" key="1">
    <citation type="submission" date="2020-05" db="EMBL/GenBank/DDBJ databases">
        <authorList>
            <person name="Chiriac C."/>
            <person name="Salcher M."/>
            <person name="Ghai R."/>
            <person name="Kavagutti S V."/>
        </authorList>
    </citation>
    <scope>NUCLEOTIDE SEQUENCE</scope>
</reference>
<dbReference type="EMBL" id="CAEZYU010000016">
    <property type="protein sequence ID" value="CAB4734179.1"/>
    <property type="molecule type" value="Genomic_DNA"/>
</dbReference>
<feature type="domain" description="Methyltransferase type 11" evidence="1">
    <location>
        <begin position="90"/>
        <end position="165"/>
    </location>
</feature>
<dbReference type="AlphaFoldDB" id="A0A6J6SIY7"/>
<evidence type="ECO:0000259" key="1">
    <source>
        <dbReference type="Pfam" id="PF08241"/>
    </source>
</evidence>
<dbReference type="InterPro" id="IPR013216">
    <property type="entry name" value="Methyltransf_11"/>
</dbReference>